<dbReference type="Pfam" id="PF00560">
    <property type="entry name" value="LRR_1"/>
    <property type="match status" value="1"/>
</dbReference>
<dbReference type="GO" id="GO:0016020">
    <property type="term" value="C:membrane"/>
    <property type="evidence" value="ECO:0007669"/>
    <property type="project" value="UniProtKB-SubCell"/>
</dbReference>
<gene>
    <name evidence="12" type="ORF">RchiOBHm_Chr6g0254111</name>
</gene>
<dbReference type="Proteomes" id="UP000238479">
    <property type="component" value="Chromosome 6"/>
</dbReference>
<keyword evidence="10" id="KW-0325">Glycoprotein</keyword>
<evidence type="ECO:0000256" key="11">
    <source>
        <dbReference type="SAM" id="Phobius"/>
    </source>
</evidence>
<keyword evidence="9" id="KW-0675">Receptor</keyword>
<proteinExistence type="inferred from homology"/>
<evidence type="ECO:0000256" key="4">
    <source>
        <dbReference type="ARBA" id="ARBA00022692"/>
    </source>
</evidence>
<keyword evidence="8 11" id="KW-0472">Membrane</keyword>
<reference evidence="12 13" key="1">
    <citation type="journal article" date="2018" name="Nat. Genet.">
        <title>The Rosa genome provides new insights in the design of modern roses.</title>
        <authorList>
            <person name="Bendahmane M."/>
        </authorList>
    </citation>
    <scope>NUCLEOTIDE SEQUENCE [LARGE SCALE GENOMIC DNA]</scope>
    <source>
        <strain evidence="13">cv. Old Blush</strain>
    </source>
</reference>
<evidence type="ECO:0000313" key="13">
    <source>
        <dbReference type="Proteomes" id="UP000238479"/>
    </source>
</evidence>
<evidence type="ECO:0000256" key="10">
    <source>
        <dbReference type="ARBA" id="ARBA00023180"/>
    </source>
</evidence>
<comment type="similarity">
    <text evidence="2">Belongs to the RLP family.</text>
</comment>
<dbReference type="STRING" id="74649.A0A2P6PLI4"/>
<keyword evidence="7 11" id="KW-1133">Transmembrane helix</keyword>
<keyword evidence="3" id="KW-0433">Leucine-rich repeat</keyword>
<protein>
    <submittedName>
        <fullName evidence="12">Putative leucine-rich repeat domain, L domain-containing protein</fullName>
    </submittedName>
</protein>
<dbReference type="OMA" id="VPLQACK"/>
<dbReference type="Gramene" id="PRQ22791">
    <property type="protein sequence ID" value="PRQ22791"/>
    <property type="gene ID" value="RchiOBHm_Chr6g0254111"/>
</dbReference>
<name>A0A2P6PLI4_ROSCH</name>
<keyword evidence="5" id="KW-0732">Signal</keyword>
<dbReference type="PANTHER" id="PTHR48063">
    <property type="entry name" value="LRR RECEPTOR-LIKE KINASE"/>
    <property type="match status" value="1"/>
</dbReference>
<keyword evidence="4 11" id="KW-0812">Transmembrane</keyword>
<organism evidence="12 13">
    <name type="scientific">Rosa chinensis</name>
    <name type="common">China rose</name>
    <dbReference type="NCBI Taxonomy" id="74649"/>
    <lineage>
        <taxon>Eukaryota</taxon>
        <taxon>Viridiplantae</taxon>
        <taxon>Streptophyta</taxon>
        <taxon>Embryophyta</taxon>
        <taxon>Tracheophyta</taxon>
        <taxon>Spermatophyta</taxon>
        <taxon>Magnoliopsida</taxon>
        <taxon>eudicotyledons</taxon>
        <taxon>Gunneridae</taxon>
        <taxon>Pentapetalae</taxon>
        <taxon>rosids</taxon>
        <taxon>fabids</taxon>
        <taxon>Rosales</taxon>
        <taxon>Rosaceae</taxon>
        <taxon>Rosoideae</taxon>
        <taxon>Rosoideae incertae sedis</taxon>
        <taxon>Rosa</taxon>
    </lineage>
</organism>
<evidence type="ECO:0000256" key="8">
    <source>
        <dbReference type="ARBA" id="ARBA00023136"/>
    </source>
</evidence>
<keyword evidence="13" id="KW-1185">Reference proteome</keyword>
<dbReference type="SUPFAM" id="SSF52058">
    <property type="entry name" value="L domain-like"/>
    <property type="match status" value="1"/>
</dbReference>
<evidence type="ECO:0000256" key="5">
    <source>
        <dbReference type="ARBA" id="ARBA00022729"/>
    </source>
</evidence>
<dbReference type="FunFam" id="3.80.10.10:FF:000111">
    <property type="entry name" value="LRR receptor-like serine/threonine-protein kinase ERECTA"/>
    <property type="match status" value="1"/>
</dbReference>
<dbReference type="Gene3D" id="3.80.10.10">
    <property type="entry name" value="Ribonuclease Inhibitor"/>
    <property type="match status" value="1"/>
</dbReference>
<evidence type="ECO:0000256" key="3">
    <source>
        <dbReference type="ARBA" id="ARBA00022614"/>
    </source>
</evidence>
<dbReference type="EMBL" id="PDCK01000044">
    <property type="protein sequence ID" value="PRQ22791.1"/>
    <property type="molecule type" value="Genomic_DNA"/>
</dbReference>
<dbReference type="InterPro" id="IPR046956">
    <property type="entry name" value="RLP23-like"/>
</dbReference>
<evidence type="ECO:0000256" key="7">
    <source>
        <dbReference type="ARBA" id="ARBA00022989"/>
    </source>
</evidence>
<comment type="caution">
    <text evidence="12">The sequence shown here is derived from an EMBL/GenBank/DDBJ whole genome shotgun (WGS) entry which is preliminary data.</text>
</comment>
<keyword evidence="6" id="KW-0677">Repeat</keyword>
<dbReference type="AlphaFoldDB" id="A0A2P6PLI4"/>
<accession>A0A2P6PLI4</accession>
<evidence type="ECO:0000256" key="2">
    <source>
        <dbReference type="ARBA" id="ARBA00009592"/>
    </source>
</evidence>
<dbReference type="InterPro" id="IPR001611">
    <property type="entry name" value="Leu-rich_rpt"/>
</dbReference>
<evidence type="ECO:0000256" key="6">
    <source>
        <dbReference type="ARBA" id="ARBA00022737"/>
    </source>
</evidence>
<evidence type="ECO:0000313" key="12">
    <source>
        <dbReference type="EMBL" id="PRQ22791.1"/>
    </source>
</evidence>
<comment type="subcellular location">
    <subcellularLocation>
        <location evidence="1">Membrane</location>
        <topology evidence="1">Single-pass type I membrane protein</topology>
    </subcellularLocation>
</comment>
<dbReference type="PANTHER" id="PTHR48063:SF98">
    <property type="entry name" value="LRR RECEPTOR-LIKE SERINE_THREONINE-PROTEIN KINASE FLS2"/>
    <property type="match status" value="1"/>
</dbReference>
<evidence type="ECO:0000256" key="1">
    <source>
        <dbReference type="ARBA" id="ARBA00004479"/>
    </source>
</evidence>
<feature type="transmembrane region" description="Helical" evidence="11">
    <location>
        <begin position="157"/>
        <end position="180"/>
    </location>
</feature>
<evidence type="ECO:0000256" key="9">
    <source>
        <dbReference type="ARBA" id="ARBA00023170"/>
    </source>
</evidence>
<dbReference type="InterPro" id="IPR032675">
    <property type="entry name" value="LRR_dom_sf"/>
</dbReference>
<sequence length="188" mass="20634">MILNCLSTSRKIAGQYNSLLYLPPSILLANNSITGNIPIEIGQLQLLHQLSLKNNFFSGKIPYQTSNIKHLAALDLSLNHFSGNIPASLTSLNFLAEFNVSYNNLEGQIPTGTQLQGFGASAFEGNPNLCGPPIPNKCQPLPNDGIDEDDSDHEVPWFLVSVMPGFVVGFWAVCGSLIFIKTWRYAYF</sequence>